<dbReference type="EMBL" id="BSYR01000036">
    <property type="protein sequence ID" value="GMJ02455.1"/>
    <property type="molecule type" value="Genomic_DNA"/>
</dbReference>
<feature type="domain" description="Thiolase N-terminal" evidence="2">
    <location>
        <begin position="101"/>
        <end position="233"/>
    </location>
</feature>
<dbReference type="Pfam" id="PF00108">
    <property type="entry name" value="Thiolase_N"/>
    <property type="match status" value="1"/>
</dbReference>
<dbReference type="Proteomes" id="UP001165190">
    <property type="component" value="Unassembled WGS sequence"/>
</dbReference>
<sequence>MTTTPPVPGVDLVSFSNGDPLPSEVAPASESIVLDDEPTSNIALNPSSSVAPTPSCDIDVALVHNFSLPSINRHSILHCNMQGKTWRLQGYACRRFTCPCFEALIDRTKLNPSEVSDIVVGTVLAPNSQRGIECRMAAYYVGFPDTVPIRTVNRKCSSGLQAVANVAACIKAGFYDIGIGAGLESMTIDKVIPGVPKVNPKTKAFVQARDCLLPMGMTSENVAERYGVTRLEQV</sequence>
<dbReference type="AlphaFoldDB" id="A0A9W7MJX4"/>
<evidence type="ECO:0000256" key="1">
    <source>
        <dbReference type="ARBA" id="ARBA00022679"/>
    </source>
</evidence>
<evidence type="ECO:0000259" key="2">
    <source>
        <dbReference type="Pfam" id="PF00108"/>
    </source>
</evidence>
<gene>
    <name evidence="3" type="ORF">HRI_003914700</name>
</gene>
<dbReference type="OrthoDB" id="5404651at2759"/>
<dbReference type="PANTHER" id="PTHR43853">
    <property type="entry name" value="3-KETOACYL-COA THIOLASE, PEROXISOMAL"/>
    <property type="match status" value="1"/>
</dbReference>
<dbReference type="GO" id="GO:0010124">
    <property type="term" value="P:phenylacetate catabolic process"/>
    <property type="evidence" value="ECO:0007669"/>
    <property type="project" value="TreeGrafter"/>
</dbReference>
<dbReference type="InterPro" id="IPR020615">
    <property type="entry name" value="Thiolase_acyl_enz_int_AS"/>
</dbReference>
<evidence type="ECO:0000313" key="4">
    <source>
        <dbReference type="Proteomes" id="UP001165190"/>
    </source>
</evidence>
<dbReference type="PANTHER" id="PTHR43853:SF15">
    <property type="entry name" value="3-KETOACYL-COA THIOLASE 5, PEROXISOMAL"/>
    <property type="match status" value="1"/>
</dbReference>
<dbReference type="GO" id="GO:0005777">
    <property type="term" value="C:peroxisome"/>
    <property type="evidence" value="ECO:0007669"/>
    <property type="project" value="TreeGrafter"/>
</dbReference>
<accession>A0A9W7MJX4</accession>
<protein>
    <recommendedName>
        <fullName evidence="2">Thiolase N-terminal domain-containing protein</fullName>
    </recommendedName>
</protein>
<organism evidence="3 4">
    <name type="scientific">Hibiscus trionum</name>
    <name type="common">Flower of an hour</name>
    <dbReference type="NCBI Taxonomy" id="183268"/>
    <lineage>
        <taxon>Eukaryota</taxon>
        <taxon>Viridiplantae</taxon>
        <taxon>Streptophyta</taxon>
        <taxon>Embryophyta</taxon>
        <taxon>Tracheophyta</taxon>
        <taxon>Spermatophyta</taxon>
        <taxon>Magnoliopsida</taxon>
        <taxon>eudicotyledons</taxon>
        <taxon>Gunneridae</taxon>
        <taxon>Pentapetalae</taxon>
        <taxon>rosids</taxon>
        <taxon>malvids</taxon>
        <taxon>Malvales</taxon>
        <taxon>Malvaceae</taxon>
        <taxon>Malvoideae</taxon>
        <taxon>Hibiscus</taxon>
    </lineage>
</organism>
<dbReference type="InterPro" id="IPR020616">
    <property type="entry name" value="Thiolase_N"/>
</dbReference>
<name>A0A9W7MJX4_HIBTR</name>
<dbReference type="GO" id="GO:0006635">
    <property type="term" value="P:fatty acid beta-oxidation"/>
    <property type="evidence" value="ECO:0007669"/>
    <property type="project" value="TreeGrafter"/>
</dbReference>
<reference evidence="3" key="1">
    <citation type="submission" date="2023-05" db="EMBL/GenBank/DDBJ databases">
        <title>Genome and transcriptome analyses reveal genes involved in the formation of fine ridges on petal epidermal cells in Hibiscus trionum.</title>
        <authorList>
            <person name="Koshimizu S."/>
            <person name="Masuda S."/>
            <person name="Ishii T."/>
            <person name="Shirasu K."/>
            <person name="Hoshino A."/>
            <person name="Arita M."/>
        </authorList>
    </citation>
    <scope>NUCLEOTIDE SEQUENCE</scope>
    <source>
        <strain evidence="3">Hamamatsu line</strain>
    </source>
</reference>
<keyword evidence="1" id="KW-0808">Transferase</keyword>
<dbReference type="InterPro" id="IPR050215">
    <property type="entry name" value="Thiolase-like_sf_Thiolase"/>
</dbReference>
<proteinExistence type="predicted"/>
<evidence type="ECO:0000313" key="3">
    <source>
        <dbReference type="EMBL" id="GMJ02455.1"/>
    </source>
</evidence>
<comment type="caution">
    <text evidence="3">The sequence shown here is derived from an EMBL/GenBank/DDBJ whole genome shotgun (WGS) entry which is preliminary data.</text>
</comment>
<dbReference type="Gene3D" id="3.40.47.10">
    <property type="match status" value="1"/>
</dbReference>
<dbReference type="SUPFAM" id="SSF53901">
    <property type="entry name" value="Thiolase-like"/>
    <property type="match status" value="1"/>
</dbReference>
<dbReference type="GO" id="GO:0003988">
    <property type="term" value="F:acetyl-CoA C-acyltransferase activity"/>
    <property type="evidence" value="ECO:0007669"/>
    <property type="project" value="TreeGrafter"/>
</dbReference>
<dbReference type="InterPro" id="IPR016039">
    <property type="entry name" value="Thiolase-like"/>
</dbReference>
<keyword evidence="4" id="KW-1185">Reference proteome</keyword>
<dbReference type="PROSITE" id="PS00098">
    <property type="entry name" value="THIOLASE_1"/>
    <property type="match status" value="1"/>
</dbReference>